<dbReference type="Gene3D" id="3.90.1310.10">
    <property type="entry name" value="Penicillin-binding protein 2a (Domain 2)"/>
    <property type="match status" value="1"/>
</dbReference>
<comment type="subcellular location">
    <subcellularLocation>
        <location evidence="1">Membrane</location>
    </subcellularLocation>
</comment>
<evidence type="ECO:0000259" key="4">
    <source>
        <dbReference type="PROSITE" id="PS51178"/>
    </source>
</evidence>
<dbReference type="RefSeq" id="WP_151169542.1">
    <property type="nucleotide sequence ID" value="NZ_WACR01000010.1"/>
</dbReference>
<dbReference type="Pfam" id="PF03793">
    <property type="entry name" value="PASTA"/>
    <property type="match status" value="1"/>
</dbReference>
<name>A0A6N6M276_9FLAO</name>
<accession>A0A6N6M276</accession>
<proteinExistence type="predicted"/>
<keyword evidence="2" id="KW-0378">Hydrolase</keyword>
<gene>
    <name evidence="5" type="ORF">F3059_11880</name>
</gene>
<feature type="domain" description="PASTA" evidence="4">
    <location>
        <begin position="644"/>
        <end position="702"/>
    </location>
</feature>
<dbReference type="AlphaFoldDB" id="A0A6N6M276"/>
<keyword evidence="3" id="KW-0472">Membrane</keyword>
<dbReference type="SUPFAM" id="SSF56601">
    <property type="entry name" value="beta-lactamase/transpeptidase-like"/>
    <property type="match status" value="1"/>
</dbReference>
<protein>
    <submittedName>
        <fullName evidence="5">Transpeptidase family protein</fullName>
    </submittedName>
</protein>
<dbReference type="InterPro" id="IPR005311">
    <property type="entry name" value="PBP_dimer"/>
</dbReference>
<keyword evidence="6" id="KW-1185">Reference proteome</keyword>
<dbReference type="Gene3D" id="3.30.450.330">
    <property type="match status" value="1"/>
</dbReference>
<dbReference type="SMART" id="SM00740">
    <property type="entry name" value="PASTA"/>
    <property type="match status" value="1"/>
</dbReference>
<evidence type="ECO:0000313" key="6">
    <source>
        <dbReference type="Proteomes" id="UP000435357"/>
    </source>
</evidence>
<evidence type="ECO:0000256" key="3">
    <source>
        <dbReference type="ARBA" id="ARBA00023136"/>
    </source>
</evidence>
<comment type="caution">
    <text evidence="5">The sequence shown here is derived from an EMBL/GenBank/DDBJ whole genome shotgun (WGS) entry which is preliminary data.</text>
</comment>
<keyword evidence="2" id="KW-0645">Protease</keyword>
<dbReference type="PANTHER" id="PTHR30627">
    <property type="entry name" value="PEPTIDOGLYCAN D,D-TRANSPEPTIDASE"/>
    <property type="match status" value="1"/>
</dbReference>
<dbReference type="GO" id="GO:0008658">
    <property type="term" value="F:penicillin binding"/>
    <property type="evidence" value="ECO:0007669"/>
    <property type="project" value="InterPro"/>
</dbReference>
<organism evidence="5 6">
    <name type="scientific">Salibacter halophilus</name>
    <dbReference type="NCBI Taxonomy" id="1803916"/>
    <lineage>
        <taxon>Bacteria</taxon>
        <taxon>Pseudomonadati</taxon>
        <taxon>Bacteroidota</taxon>
        <taxon>Flavobacteriia</taxon>
        <taxon>Flavobacteriales</taxon>
        <taxon>Salibacteraceae</taxon>
        <taxon>Salibacter</taxon>
    </lineage>
</organism>
<dbReference type="GO" id="GO:0071555">
    <property type="term" value="P:cell wall organization"/>
    <property type="evidence" value="ECO:0007669"/>
    <property type="project" value="TreeGrafter"/>
</dbReference>
<dbReference type="Gene3D" id="3.40.710.10">
    <property type="entry name" value="DD-peptidase/beta-lactamase superfamily"/>
    <property type="match status" value="1"/>
</dbReference>
<dbReference type="SUPFAM" id="SSF56519">
    <property type="entry name" value="Penicillin binding protein dimerisation domain"/>
    <property type="match status" value="1"/>
</dbReference>
<evidence type="ECO:0000256" key="2">
    <source>
        <dbReference type="ARBA" id="ARBA00022645"/>
    </source>
</evidence>
<reference evidence="5 6" key="1">
    <citation type="submission" date="2019-09" db="EMBL/GenBank/DDBJ databases">
        <title>Genomes of Cryomorphaceae.</title>
        <authorList>
            <person name="Bowman J.P."/>
        </authorList>
    </citation>
    <scope>NUCLEOTIDE SEQUENCE [LARGE SCALE GENOMIC DNA]</scope>
    <source>
        <strain evidence="5 6">KCTC 52047</strain>
    </source>
</reference>
<dbReference type="Proteomes" id="UP000435357">
    <property type="component" value="Unassembled WGS sequence"/>
</dbReference>
<dbReference type="Pfam" id="PF00905">
    <property type="entry name" value="Transpeptidase"/>
    <property type="match status" value="1"/>
</dbReference>
<dbReference type="GO" id="GO:0004180">
    <property type="term" value="F:carboxypeptidase activity"/>
    <property type="evidence" value="ECO:0007669"/>
    <property type="project" value="UniProtKB-KW"/>
</dbReference>
<sequence>MSKPKKHSKMMRVYLLYFLLGVFAFAIVFKTVQIMYVQGDQWREKAENLTVKYRTIDAVRGNIYDYNSRLLATSVPIYEVRFDPNADALSDELFNSKVDSLARSLSNLFRDKTPFQYKRELVNARNQGERFHLIKRNVKYNDLKAMREFPLFRRGRYKGGFIYVQQNKRQKPFRLLAARTIGYDREGLESVGLEGAYHDVLHGNSGKRLMKKIAGGVWMPVNDENEIEPEDGADLYSTIDVNIQDVAEYALMKQLKKHEADHGCVVLMEVNTGEIRAIANLQKGSDNQYYESYNFAVGSSTEPGSTIKLASYMAAMEDGFIDLDHKIETGNGKHLFYDTPMYDSKEGGYGEISVKRAFAVSSNIAIAKIINKYYKSNPQGFVDRLKDFRLDEPTGIEIAGEGVPYIKDADDETWSGITLPWMSHGYELQLTPLQILTFYNAVANDGKMMKPSFAHSIQKHGKIVKDFEPVVLKDQIASEGTIKRAQQMLEEVVLDGTATNLRGADYRIAGKTGTAQIAREKFGYDDVSYQASFCGYFPADKPKYSCIVVVNAPSKNVYYGNLVAGPIFKEIADKVYSTSIDIHDELQPLQVAERPKIPVSKNGDVDKLKSVFDRVDVKYHLDNDKAEWVFTQTENDSVNIHERKVTPNLVPNVRGMAAQDAVYLLENMGLHVEVTGRGVVKQQSLRAGTRIQKGKKIKLELT</sequence>
<dbReference type="OrthoDB" id="9804124at2"/>
<evidence type="ECO:0000313" key="5">
    <source>
        <dbReference type="EMBL" id="KAB1062878.1"/>
    </source>
</evidence>
<dbReference type="SUPFAM" id="SSF54184">
    <property type="entry name" value="Penicillin-binding protein 2x (pbp-2x), c-terminal domain"/>
    <property type="match status" value="1"/>
</dbReference>
<dbReference type="InterPro" id="IPR050515">
    <property type="entry name" value="Beta-lactam/transpept"/>
</dbReference>
<dbReference type="GO" id="GO:0005886">
    <property type="term" value="C:plasma membrane"/>
    <property type="evidence" value="ECO:0007669"/>
    <property type="project" value="TreeGrafter"/>
</dbReference>
<dbReference type="EMBL" id="WACR01000010">
    <property type="protein sequence ID" value="KAB1062878.1"/>
    <property type="molecule type" value="Genomic_DNA"/>
</dbReference>
<dbReference type="Pfam" id="PF03717">
    <property type="entry name" value="PBP_dimer"/>
    <property type="match status" value="1"/>
</dbReference>
<evidence type="ECO:0000256" key="1">
    <source>
        <dbReference type="ARBA" id="ARBA00004370"/>
    </source>
</evidence>
<dbReference type="Gene3D" id="3.30.10.20">
    <property type="match status" value="1"/>
</dbReference>
<dbReference type="PANTHER" id="PTHR30627:SF1">
    <property type="entry name" value="PEPTIDOGLYCAN D,D-TRANSPEPTIDASE FTSI"/>
    <property type="match status" value="1"/>
</dbReference>
<dbReference type="InterPro" id="IPR005543">
    <property type="entry name" value="PASTA_dom"/>
</dbReference>
<dbReference type="CDD" id="cd06575">
    <property type="entry name" value="PASTA_Pbp2x-like_2"/>
    <property type="match status" value="1"/>
</dbReference>
<dbReference type="InterPro" id="IPR001460">
    <property type="entry name" value="PCN-bd_Tpept"/>
</dbReference>
<dbReference type="InterPro" id="IPR012338">
    <property type="entry name" value="Beta-lactam/transpept-like"/>
</dbReference>
<keyword evidence="2" id="KW-0121">Carboxypeptidase</keyword>
<dbReference type="PROSITE" id="PS51178">
    <property type="entry name" value="PASTA"/>
    <property type="match status" value="1"/>
</dbReference>
<dbReference type="InterPro" id="IPR036138">
    <property type="entry name" value="PBP_dimer_sf"/>
</dbReference>